<accession>A0ABS5ZHS2</accession>
<evidence type="ECO:0000313" key="4">
    <source>
        <dbReference type="EMBL" id="MBU2712557.1"/>
    </source>
</evidence>
<comment type="similarity">
    <text evidence="1">Belongs to the CDPS family.</text>
</comment>
<dbReference type="NCBIfam" id="TIGR04539">
    <property type="entry name" value="tRNA_cyclodipep"/>
    <property type="match status" value="1"/>
</dbReference>
<protein>
    <recommendedName>
        <fullName evidence="3">Cyclodipeptide synthase</fullName>
    </recommendedName>
</protein>
<evidence type="ECO:0000256" key="3">
    <source>
        <dbReference type="ARBA" id="ARBA00030771"/>
    </source>
</evidence>
<evidence type="ECO:0000256" key="2">
    <source>
        <dbReference type="ARBA" id="ARBA00022679"/>
    </source>
</evidence>
<keyword evidence="5" id="KW-1185">Reference proteome</keyword>
<reference evidence="4 5" key="1">
    <citation type="submission" date="2021-04" db="EMBL/GenBank/DDBJ databases">
        <authorList>
            <person name="Pira H."/>
            <person name="Risdian C."/>
            <person name="Wink J."/>
        </authorList>
    </citation>
    <scope>NUCLEOTIDE SEQUENCE [LARGE SCALE GENOMIC DNA]</scope>
    <source>
        <strain evidence="4 5">WH53</strain>
    </source>
</reference>
<name>A0ABS5ZHS2_9GAMM</name>
<dbReference type="Proteomes" id="UP000690515">
    <property type="component" value="Unassembled WGS sequence"/>
</dbReference>
<evidence type="ECO:0000313" key="5">
    <source>
        <dbReference type="Proteomes" id="UP000690515"/>
    </source>
</evidence>
<dbReference type="InterPro" id="IPR030903">
    <property type="entry name" value="CDPS"/>
</dbReference>
<organism evidence="4 5">
    <name type="scientific">Zooshikella harenae</name>
    <dbReference type="NCBI Taxonomy" id="2827238"/>
    <lineage>
        <taxon>Bacteria</taxon>
        <taxon>Pseudomonadati</taxon>
        <taxon>Pseudomonadota</taxon>
        <taxon>Gammaproteobacteria</taxon>
        <taxon>Oceanospirillales</taxon>
        <taxon>Zooshikellaceae</taxon>
        <taxon>Zooshikella</taxon>
    </lineage>
</organism>
<dbReference type="InterPro" id="IPR038622">
    <property type="entry name" value="CDPS_sf"/>
</dbReference>
<evidence type="ECO:0000256" key="1">
    <source>
        <dbReference type="ARBA" id="ARBA00006034"/>
    </source>
</evidence>
<keyword evidence="2" id="KW-0808">Transferase</keyword>
<proteinExistence type="inferred from homology"/>
<dbReference type="EMBL" id="JAGSOY010000041">
    <property type="protein sequence ID" value="MBU2712557.1"/>
    <property type="molecule type" value="Genomic_DNA"/>
</dbReference>
<dbReference type="RefSeq" id="WP_215820785.1">
    <property type="nucleotide sequence ID" value="NZ_JAGSOY010000041.1"/>
</dbReference>
<dbReference type="Pfam" id="PF16715">
    <property type="entry name" value="CDPS"/>
    <property type="match status" value="1"/>
</dbReference>
<dbReference type="Gene3D" id="3.40.50.11710">
    <property type="entry name" value="Cyclodipeptide synthase"/>
    <property type="match status" value="1"/>
</dbReference>
<sequence>MVMYNNVINRVSIVNNHNKLYQKGYGKLGKTSILVGISPGNGYFSESNIISILSGMCKHSPFVYILVPGEIHIHNFIGIGYPADMARKKAKRDINQTNNRLDRAVNIMQTDLSIDNFRIIDWLSEIERNMEYKNNLCLILEEYNSNQEFQLAVNTITYRYMSSRAKNRKINRINVSEGVLYYLKELSLFASFATIFGEKIIIAYYKVWGDDLVYIEKLFPDFTRCCSMIQYEISKV</sequence>
<comment type="caution">
    <text evidence="4">The sequence shown here is derived from an EMBL/GenBank/DDBJ whole genome shotgun (WGS) entry which is preliminary data.</text>
</comment>
<gene>
    <name evidence="4" type="ORF">KCG35_15925</name>
</gene>